<dbReference type="Proteomes" id="UP000095287">
    <property type="component" value="Unplaced"/>
</dbReference>
<protein>
    <submittedName>
        <fullName evidence="2">RxLR effector protein</fullName>
    </submittedName>
</protein>
<name>A0A1I7ZFA0_9BILA</name>
<proteinExistence type="predicted"/>
<dbReference type="WBParaSite" id="L893_g25815.t1">
    <property type="protein sequence ID" value="L893_g25815.t1"/>
    <property type="gene ID" value="L893_g25815"/>
</dbReference>
<evidence type="ECO:0000313" key="2">
    <source>
        <dbReference type="WBParaSite" id="L893_g25815.t1"/>
    </source>
</evidence>
<accession>A0A1I7ZFA0</accession>
<keyword evidence="1" id="KW-1185">Reference proteome</keyword>
<dbReference type="AlphaFoldDB" id="A0A1I7ZFA0"/>
<evidence type="ECO:0000313" key="1">
    <source>
        <dbReference type="Proteomes" id="UP000095287"/>
    </source>
</evidence>
<sequence length="90" mass="10113">MLRPLRIIAAMLSSYLARRQSSLDVQSDKQADVLSVITSHNGNAKYQFGSNERSQREQNPNTLTNLIKTKKRVDRVAPMIHFAGSKPQTS</sequence>
<organism evidence="1 2">
    <name type="scientific">Steinernema glaseri</name>
    <dbReference type="NCBI Taxonomy" id="37863"/>
    <lineage>
        <taxon>Eukaryota</taxon>
        <taxon>Metazoa</taxon>
        <taxon>Ecdysozoa</taxon>
        <taxon>Nematoda</taxon>
        <taxon>Chromadorea</taxon>
        <taxon>Rhabditida</taxon>
        <taxon>Tylenchina</taxon>
        <taxon>Panagrolaimomorpha</taxon>
        <taxon>Strongyloidoidea</taxon>
        <taxon>Steinernematidae</taxon>
        <taxon>Steinernema</taxon>
    </lineage>
</organism>
<reference evidence="2" key="1">
    <citation type="submission" date="2016-11" db="UniProtKB">
        <authorList>
            <consortium name="WormBaseParasite"/>
        </authorList>
    </citation>
    <scope>IDENTIFICATION</scope>
</reference>